<dbReference type="eggNOG" id="COG5153">
    <property type="taxonomic scope" value="Bacteria"/>
</dbReference>
<feature type="region of interest" description="Disordered" evidence="1">
    <location>
        <begin position="27"/>
        <end position="50"/>
    </location>
</feature>
<name>G5JWV7_9STRE</name>
<accession>G5JWV7</accession>
<dbReference type="OrthoDB" id="2413412at2"/>
<feature type="compositionally biased region" description="Basic and acidic residues" evidence="1">
    <location>
        <begin position="27"/>
        <end position="36"/>
    </location>
</feature>
<reference evidence="2 3" key="1">
    <citation type="journal article" date="2014" name="Int. J. Syst. Evol. Microbiol.">
        <title>Phylogenomics and the dynamic genome evolution of the genus Streptococcus.</title>
        <authorList>
            <consortium name="The Broad Institute Genome Sequencing Platform"/>
            <person name="Richards V.P."/>
            <person name="Palmer S.R."/>
            <person name="Pavinski Bitar P.D."/>
            <person name="Qin X."/>
            <person name="Weinstock G.M."/>
            <person name="Highlander S.K."/>
            <person name="Town C.D."/>
            <person name="Burne R.A."/>
            <person name="Stanhope M.J."/>
        </authorList>
    </citation>
    <scope>NUCLEOTIDE SEQUENCE [LARGE SCALE GENOMIC DNA]</scope>
    <source>
        <strain evidence="2 3">NCTC 11558</strain>
    </source>
</reference>
<dbReference type="InterPro" id="IPR029058">
    <property type="entry name" value="AB_hydrolase_fold"/>
</dbReference>
<organism evidence="2 3">
    <name type="scientific">Streptococcus macacae NCTC 11558</name>
    <dbReference type="NCBI Taxonomy" id="764298"/>
    <lineage>
        <taxon>Bacteria</taxon>
        <taxon>Bacillati</taxon>
        <taxon>Bacillota</taxon>
        <taxon>Bacilli</taxon>
        <taxon>Lactobacillales</taxon>
        <taxon>Streptococcaceae</taxon>
        <taxon>Streptococcus</taxon>
    </lineage>
</organism>
<dbReference type="Gene3D" id="3.40.50.1820">
    <property type="entry name" value="alpha/beta hydrolase"/>
    <property type="match status" value="1"/>
</dbReference>
<keyword evidence="3" id="KW-1185">Reference proteome</keyword>
<dbReference type="Pfam" id="PF26363">
    <property type="entry name" value="Phospholipase-like"/>
    <property type="match status" value="1"/>
</dbReference>
<dbReference type="AlphaFoldDB" id="G5JWV7"/>
<dbReference type="RefSeq" id="WP_003079981.1">
    <property type="nucleotide sequence ID" value="NZ_AEUW02000001.1"/>
</dbReference>
<gene>
    <name evidence="2" type="ORF">STRMA_1254</name>
</gene>
<evidence type="ECO:0008006" key="4">
    <source>
        <dbReference type="Google" id="ProtNLM"/>
    </source>
</evidence>
<dbReference type="STRING" id="764298.STRMA_1254"/>
<sequence>MKKVKAVNSNQDTAYASQATYKVETMRVSDDIDPNKNKNSTNNKLHDQGLPSNLNYVDSFHDAAIGTSGTAFRDKTTGEIIVAYTGTNSKGDIAQDVLTDGASIFAGLGYHYDSAYQFYDKMAAKYGSANLTLTGHSLGGNIAQRVALKKNAQNTIVYNAAPLYVPTSSGIVGTLTQNPALALAVVIGSSANMNAIIADQKTFTGKVTRFRTERDPLTKASKAVGGVYIGDDYAITNSGSHSLDDIIDDREQMKQVGAVVAKAKQDSDLKVQKALHTVDDQMKSVQKLKGKYSSGGLTGSEKIFLDTEQASAVSRGLTTVSQEAVTQAASEGAKTRQKAEEIYGKLDDVPFGMVLSPDEVKAAYEEAGCTYDSIVGKIERHCSEKQRKFQELANSFNQLEGSIAQTIAAIVQTDSEIAGMINAK</sequence>
<evidence type="ECO:0000256" key="1">
    <source>
        <dbReference type="SAM" id="MobiDB-lite"/>
    </source>
</evidence>
<dbReference type="SUPFAM" id="SSF53474">
    <property type="entry name" value="alpha/beta-Hydrolases"/>
    <property type="match status" value="1"/>
</dbReference>
<proteinExistence type="predicted"/>
<comment type="caution">
    <text evidence="2">The sequence shown here is derived from an EMBL/GenBank/DDBJ whole genome shotgun (WGS) entry which is preliminary data.</text>
</comment>
<dbReference type="Proteomes" id="UP000003573">
    <property type="component" value="Unassembled WGS sequence"/>
</dbReference>
<evidence type="ECO:0000313" key="3">
    <source>
        <dbReference type="Proteomes" id="UP000003573"/>
    </source>
</evidence>
<evidence type="ECO:0000313" key="2">
    <source>
        <dbReference type="EMBL" id="EHJ52205.1"/>
    </source>
</evidence>
<protein>
    <recommendedName>
        <fullName evidence="4">DUF2974 domain-containing protein</fullName>
    </recommendedName>
</protein>
<dbReference type="EMBL" id="AEUW02000001">
    <property type="protein sequence ID" value="EHJ52205.1"/>
    <property type="molecule type" value="Genomic_DNA"/>
</dbReference>